<feature type="binding site" evidence="9">
    <location>
        <position position="215"/>
    </location>
    <ligand>
        <name>L-aspartate</name>
        <dbReference type="ChEBI" id="CHEBI:29991"/>
    </ligand>
</feature>
<dbReference type="Gene3D" id="2.40.50.140">
    <property type="entry name" value="Nucleic acid-binding proteins"/>
    <property type="match status" value="1"/>
</dbReference>
<evidence type="ECO:0000313" key="14">
    <source>
        <dbReference type="Proteomes" id="UP000317265"/>
    </source>
</evidence>
<dbReference type="InterPro" id="IPR012340">
    <property type="entry name" value="NA-bd_OB-fold"/>
</dbReference>
<dbReference type="InterPro" id="IPR045864">
    <property type="entry name" value="aa-tRNA-synth_II/BPL/LPL"/>
</dbReference>
<dbReference type="GO" id="GO:0004815">
    <property type="term" value="F:aspartate-tRNA ligase activity"/>
    <property type="evidence" value="ECO:0007669"/>
    <property type="project" value="UniProtKB-UniRule"/>
</dbReference>
<dbReference type="InterPro" id="IPR002312">
    <property type="entry name" value="Asp/Asn-tRNA-synth_IIb"/>
</dbReference>
<reference evidence="12 14" key="1">
    <citation type="journal article" date="2019" name="Nat. Microbiol.">
        <title>Expanding anaerobic alkane metabolism in the domain of Archaea.</title>
        <authorList>
            <person name="Wang Y."/>
            <person name="Wegener G."/>
            <person name="Hou J."/>
            <person name="Wang F."/>
            <person name="Xiao X."/>
        </authorList>
    </citation>
    <scope>NUCLEOTIDE SEQUENCE [LARGE SCALE GENOMIC DNA]</scope>
    <source>
        <strain evidence="12">WYZ-LMO11</strain>
    </source>
</reference>
<dbReference type="PROSITE" id="PS50862">
    <property type="entry name" value="AA_TRNA_LIGASE_II"/>
    <property type="match status" value="1"/>
</dbReference>
<dbReference type="InterPro" id="IPR004523">
    <property type="entry name" value="Asp-tRNA_synthase_2"/>
</dbReference>
<sequence>MSLRTHYTSEIKPEDNGKEVIIAGWIHRIRDLGGVRFLIIRDMKDTIQVTIKKGEVPQDLLEITEKLREECVVTVKGIVKANRIAPKGREIIPKEIKVLDKPVENLPISISSKTEIGLDTRLNYRVLDLRRPEVLAIFKIQSKLVEGMEEYLIEQKFYKVFTPCIIGAASEGGSEVFPVIYFNRSAFLRQDPQLHRQLVVISGLDRIYDLGPSWRAELSHTPRHLCEHRGCAVEMGFIKDEYDIMRVQENLIVRGIMKVKKECGEELELLNKKLEVPSTPFPELRFPDVYDILEAYGKKIPFGEDYDRESELILAKYVKEKYKSDFFFVNRFPFKVKPFYVMKVDEDPQWARSVDLIYKGLELSSGGQREHRYEKIIEQIKEKGISLLSLQWFTDFFKYGAPPHGGFNIGIERLTMQLLDLSNIREATLFPRTPERLLP</sequence>
<feature type="site" description="Important for tRNA non-discrimination" evidence="9">
    <location>
        <position position="86"/>
    </location>
</feature>
<evidence type="ECO:0000313" key="11">
    <source>
        <dbReference type="EMBL" id="RZN55821.1"/>
    </source>
</evidence>
<keyword evidence="5 9" id="KW-0547">Nucleotide-binding</keyword>
<keyword evidence="7 9" id="KW-0648">Protein biosynthesis</keyword>
<evidence type="ECO:0000256" key="6">
    <source>
        <dbReference type="ARBA" id="ARBA00022840"/>
    </source>
</evidence>
<dbReference type="Pfam" id="PF00152">
    <property type="entry name" value="tRNA-synt_2"/>
    <property type="match status" value="1"/>
</dbReference>
<dbReference type="PANTHER" id="PTHR43450:SF1">
    <property type="entry name" value="ASPARTATE--TRNA LIGASE, CYTOPLASMIC"/>
    <property type="match status" value="1"/>
</dbReference>
<protein>
    <recommendedName>
        <fullName evidence="9">Aspartate--tRNA(Asp/Asn) ligase</fullName>
        <ecNumber evidence="9">6.1.1.23</ecNumber>
    </recommendedName>
    <alternativeName>
        <fullName evidence="9">Aspartyl-tRNA synthetase</fullName>
        <shortName evidence="9">AspRS</shortName>
    </alternativeName>
    <alternativeName>
        <fullName evidence="9">Non-discriminating aspartyl-tRNA synthetase</fullName>
        <shortName evidence="9">ND-AspRS</shortName>
    </alternativeName>
</protein>
<dbReference type="NCBIfam" id="NF003483">
    <property type="entry name" value="PRK05159.1"/>
    <property type="match status" value="1"/>
</dbReference>
<dbReference type="GO" id="GO:0050560">
    <property type="term" value="F:aspartate-tRNA(Asn) ligase activity"/>
    <property type="evidence" value="ECO:0007669"/>
    <property type="project" value="UniProtKB-EC"/>
</dbReference>
<keyword evidence="9" id="KW-0479">Metal-binding</keyword>
<evidence type="ECO:0000256" key="1">
    <source>
        <dbReference type="ARBA" id="ARBA00004496"/>
    </source>
</evidence>
<dbReference type="InterPro" id="IPR004364">
    <property type="entry name" value="Aa-tRNA-synt_II"/>
</dbReference>
<dbReference type="PRINTS" id="PR01042">
    <property type="entry name" value="TRNASYNTHASP"/>
</dbReference>
<reference evidence="11 13" key="2">
    <citation type="journal article" date="2019" name="Nat. Microbiol.">
        <title>Wide diversity of methane and short-chain alkane metabolisms in uncultured archaea.</title>
        <authorList>
            <person name="Borrel G."/>
            <person name="Adam P.S."/>
            <person name="McKay L.J."/>
            <person name="Chen L.X."/>
            <person name="Sierra-Garcia I.N."/>
            <person name="Sieber C.M."/>
            <person name="Letourneur Q."/>
            <person name="Ghozlane A."/>
            <person name="Andersen G.L."/>
            <person name="Li W.J."/>
            <person name="Hallam S.J."/>
            <person name="Muyzer G."/>
            <person name="de Oliveira V.M."/>
            <person name="Inskeep W.P."/>
            <person name="Banfield J.F."/>
            <person name="Gribaldo S."/>
        </authorList>
    </citation>
    <scope>NUCLEOTIDE SEQUENCE [LARGE SCALE GENOMIC DNA]</scope>
    <source>
        <strain evidence="11">Verst-YHS</strain>
    </source>
</reference>
<dbReference type="EMBL" id="QNVI01000058">
    <property type="protein sequence ID" value="TDA38166.1"/>
    <property type="molecule type" value="Genomic_DNA"/>
</dbReference>
<comment type="function">
    <text evidence="9">Aspartyl-tRNA synthetase with relaxed tRNA specificity since it is able to aspartylate not only its cognate tRNA(Asp) but also tRNA(Asn). Reaction proceeds in two steps: L-aspartate is first activated by ATP to form Asp-AMP and then transferred to the acceptor end of tRNA(Asp/Asn).</text>
</comment>
<keyword evidence="6 9" id="KW-0067">ATP-binding</keyword>
<name>A0A520KEW6_9CREN</name>
<dbReference type="FunFam" id="3.30.930.10:FF:000038">
    <property type="entry name" value="Aspartate--tRNA ligase"/>
    <property type="match status" value="1"/>
</dbReference>
<feature type="binding site" evidence="9">
    <location>
        <position position="362"/>
    </location>
    <ligand>
        <name>ATP</name>
        <dbReference type="ChEBI" id="CHEBI:30616"/>
    </ligand>
</feature>
<dbReference type="NCBIfam" id="TIGR00458">
    <property type="entry name" value="aspS_nondisc"/>
    <property type="match status" value="1"/>
</dbReference>
<evidence type="ECO:0000256" key="5">
    <source>
        <dbReference type="ARBA" id="ARBA00022741"/>
    </source>
</evidence>
<evidence type="ECO:0000256" key="3">
    <source>
        <dbReference type="ARBA" id="ARBA00022490"/>
    </source>
</evidence>
<feature type="binding site" evidence="9">
    <location>
        <begin position="410"/>
        <end position="413"/>
    </location>
    <ligand>
        <name>ATP</name>
        <dbReference type="ChEBI" id="CHEBI:30616"/>
    </ligand>
</feature>
<evidence type="ECO:0000256" key="8">
    <source>
        <dbReference type="ARBA" id="ARBA00023146"/>
    </source>
</evidence>
<keyword evidence="9" id="KW-0460">Magnesium</keyword>
<dbReference type="EMBL" id="RXIH01000035">
    <property type="protein sequence ID" value="RZN55821.1"/>
    <property type="molecule type" value="Genomic_DNA"/>
</dbReference>
<dbReference type="AlphaFoldDB" id="A0A520KEW6"/>
<proteinExistence type="inferred from homology"/>
<comment type="subcellular location">
    <subcellularLocation>
        <location evidence="1 9">Cytoplasm</location>
    </subcellularLocation>
</comment>
<keyword evidence="8 9" id="KW-0030">Aminoacyl-tRNA synthetase</keyword>
<dbReference type="SUPFAM" id="SSF50249">
    <property type="entry name" value="Nucleic acid-binding proteins"/>
    <property type="match status" value="1"/>
</dbReference>
<dbReference type="GO" id="GO:0006422">
    <property type="term" value="P:aspartyl-tRNA aminoacylation"/>
    <property type="evidence" value="ECO:0007669"/>
    <property type="project" value="UniProtKB-UniRule"/>
</dbReference>
<feature type="binding site" evidence="9">
    <location>
        <position position="369"/>
    </location>
    <ligand>
        <name>L-aspartate</name>
        <dbReference type="ChEBI" id="CHEBI:29991"/>
    </ligand>
</feature>
<feature type="binding site" evidence="9">
    <location>
        <begin position="215"/>
        <end position="217"/>
    </location>
    <ligand>
        <name>ATP</name>
        <dbReference type="ChEBI" id="CHEBI:30616"/>
    </ligand>
</feature>
<dbReference type="EC" id="6.1.1.23" evidence="9"/>
<comment type="caution">
    <text evidence="9">Lacks conserved residue(s) required for the propagation of feature annotation.</text>
</comment>
<feature type="binding site" evidence="9">
    <location>
        <position position="362"/>
    </location>
    <ligand>
        <name>Mg(2+)</name>
        <dbReference type="ChEBI" id="CHEBI:18420"/>
        <label>2</label>
    </ligand>
</feature>
<comment type="caution">
    <text evidence="11">The sequence shown here is derived from an EMBL/GenBank/DDBJ whole genome shotgun (WGS) entry which is preliminary data.</text>
</comment>
<dbReference type="InterPro" id="IPR004365">
    <property type="entry name" value="NA-bd_OB_tRNA"/>
</dbReference>
<dbReference type="GO" id="GO:0005829">
    <property type="term" value="C:cytosol"/>
    <property type="evidence" value="ECO:0007669"/>
    <property type="project" value="TreeGrafter"/>
</dbReference>
<dbReference type="Gene3D" id="3.30.930.10">
    <property type="entry name" value="Bira Bifunctional Protein, Domain 2"/>
    <property type="match status" value="1"/>
</dbReference>
<dbReference type="Proteomes" id="UP000317265">
    <property type="component" value="Unassembled WGS sequence"/>
</dbReference>
<evidence type="ECO:0000313" key="12">
    <source>
        <dbReference type="EMBL" id="TDA38166.1"/>
    </source>
</evidence>
<dbReference type="PANTHER" id="PTHR43450">
    <property type="entry name" value="ASPARTYL-TRNA SYNTHETASE"/>
    <property type="match status" value="1"/>
</dbReference>
<dbReference type="GO" id="GO:0005524">
    <property type="term" value="F:ATP binding"/>
    <property type="evidence" value="ECO:0007669"/>
    <property type="project" value="UniProtKB-UniRule"/>
</dbReference>
<keyword evidence="3 9" id="KW-0963">Cytoplasm</keyword>
<dbReference type="Pfam" id="PF01336">
    <property type="entry name" value="tRNA_anti-codon"/>
    <property type="match status" value="1"/>
</dbReference>
<comment type="catalytic activity">
    <reaction evidence="9">
        <text>tRNA(Asx) + L-aspartate + ATP = L-aspartyl-tRNA(Asx) + AMP + diphosphate</text>
        <dbReference type="Rhea" id="RHEA:18349"/>
        <dbReference type="Rhea" id="RHEA-COMP:9710"/>
        <dbReference type="Rhea" id="RHEA-COMP:9711"/>
        <dbReference type="ChEBI" id="CHEBI:29991"/>
        <dbReference type="ChEBI" id="CHEBI:30616"/>
        <dbReference type="ChEBI" id="CHEBI:33019"/>
        <dbReference type="ChEBI" id="CHEBI:78442"/>
        <dbReference type="ChEBI" id="CHEBI:78516"/>
        <dbReference type="ChEBI" id="CHEBI:456215"/>
        <dbReference type="EC" id="6.1.1.23"/>
    </reaction>
</comment>
<evidence type="ECO:0000256" key="2">
    <source>
        <dbReference type="ARBA" id="ARBA00005312"/>
    </source>
</evidence>
<comment type="similarity">
    <text evidence="2 9">Belongs to the class-II aminoacyl-tRNA synthetase family. Type 2 subfamily.</text>
</comment>
<dbReference type="GO" id="GO:0000287">
    <property type="term" value="F:magnesium ion binding"/>
    <property type="evidence" value="ECO:0007669"/>
    <property type="project" value="UniProtKB-UniRule"/>
</dbReference>
<dbReference type="InterPro" id="IPR006195">
    <property type="entry name" value="aa-tRNA-synth_II"/>
</dbReference>
<evidence type="ECO:0000313" key="13">
    <source>
        <dbReference type="Proteomes" id="UP000316080"/>
    </source>
</evidence>
<feature type="binding site" evidence="9">
    <location>
        <begin position="223"/>
        <end position="225"/>
    </location>
    <ligand>
        <name>ATP</name>
        <dbReference type="ChEBI" id="CHEBI:30616"/>
    </ligand>
</feature>
<feature type="binding site" evidence="9">
    <location>
        <position position="171"/>
    </location>
    <ligand>
        <name>L-aspartate</name>
        <dbReference type="ChEBI" id="CHEBI:29991"/>
    </ligand>
</feature>
<feature type="binding site" evidence="9">
    <location>
        <position position="365"/>
    </location>
    <ligand>
        <name>Mg(2+)</name>
        <dbReference type="ChEBI" id="CHEBI:18420"/>
        <label>2</label>
    </ligand>
</feature>
<feature type="binding site" evidence="9">
    <location>
        <position position="362"/>
    </location>
    <ligand>
        <name>Mg(2+)</name>
        <dbReference type="ChEBI" id="CHEBI:18420"/>
        <label>3</label>
    </ligand>
</feature>
<dbReference type="HAMAP" id="MF_02075">
    <property type="entry name" value="Asp_tRNA_synth_type2"/>
    <property type="match status" value="1"/>
</dbReference>
<keyword evidence="4 9" id="KW-0436">Ligase</keyword>
<dbReference type="SUPFAM" id="SSF55681">
    <property type="entry name" value="Class II aaRS and biotin synthetases"/>
    <property type="match status" value="1"/>
</dbReference>
<accession>A0A520KEW6</accession>
<dbReference type="GO" id="GO:0017101">
    <property type="term" value="C:aminoacyl-tRNA synthetase multienzyme complex"/>
    <property type="evidence" value="ECO:0007669"/>
    <property type="project" value="TreeGrafter"/>
</dbReference>
<comment type="cofactor">
    <cofactor evidence="9">
        <name>Mg(2+)</name>
        <dbReference type="ChEBI" id="CHEBI:18420"/>
    </cofactor>
    <text evidence="9">Binds 3 Mg(2+) cations per subunit. The strongest magnesium site (Mg1) is bound to the beta- and gamma-phosphates of ATP and four water molecules complete its coordination sphere.</text>
</comment>
<organism evidence="11 13">
    <name type="scientific">Thermoproteota archaeon</name>
    <dbReference type="NCBI Taxonomy" id="2056631"/>
    <lineage>
        <taxon>Archaea</taxon>
        <taxon>Thermoproteota</taxon>
    </lineage>
</organism>
<evidence type="ECO:0000256" key="4">
    <source>
        <dbReference type="ARBA" id="ARBA00022598"/>
    </source>
</evidence>
<dbReference type="Proteomes" id="UP000316080">
    <property type="component" value="Unassembled WGS sequence"/>
</dbReference>
<comment type="subunit">
    <text evidence="9">Homodimer.</text>
</comment>
<evidence type="ECO:0000256" key="9">
    <source>
        <dbReference type="HAMAP-Rule" id="MF_02075"/>
    </source>
</evidence>
<feature type="domain" description="Aminoacyl-transfer RNA synthetases class-II family profile" evidence="10">
    <location>
        <begin position="138"/>
        <end position="431"/>
    </location>
</feature>
<evidence type="ECO:0000259" key="10">
    <source>
        <dbReference type="PROSITE" id="PS50862"/>
    </source>
</evidence>
<evidence type="ECO:0000256" key="7">
    <source>
        <dbReference type="ARBA" id="ARBA00022917"/>
    </source>
</evidence>
<gene>
    <name evidence="9 11" type="primary">aspS</name>
    <name evidence="12" type="ORF">DSO09_05125</name>
    <name evidence="11" type="ORF">EF809_04575</name>
</gene>
<feature type="binding site" evidence="9">
    <location>
        <position position="365"/>
    </location>
    <ligand>
        <name>L-aspartate</name>
        <dbReference type="ChEBI" id="CHEBI:29991"/>
    </ligand>
</feature>
<dbReference type="GO" id="GO:0003723">
    <property type="term" value="F:RNA binding"/>
    <property type="evidence" value="ECO:0007669"/>
    <property type="project" value="TreeGrafter"/>
</dbReference>